<sequence>MDSYGGGGYFVDEKAVRVENIFLEFLKSFRVDANSREPFYESEIEAMRPNESNTMFIDFSHVMRFNDILQKAISDEFLRFESYLKNACKRFVMELKSTFITDDNPNKDINVAFYNLPLIKSYKGLMVKRQVRKAMKRDTWHIIDLVGDARLISPIGPKA</sequence>
<dbReference type="Pfam" id="PF14551">
    <property type="entry name" value="MCM_N"/>
    <property type="match status" value="1"/>
</dbReference>
<evidence type="ECO:0000313" key="2">
    <source>
        <dbReference type="EMBL" id="TMW81183.1"/>
    </source>
</evidence>
<proteinExistence type="predicted"/>
<protein>
    <recommendedName>
        <fullName evidence="1">MCM N-terminal domain-containing protein</fullName>
    </recommendedName>
</protein>
<evidence type="ECO:0000259" key="1">
    <source>
        <dbReference type="Pfam" id="PF14551"/>
    </source>
</evidence>
<dbReference type="SUPFAM" id="SSF50249">
    <property type="entry name" value="Nucleic acid-binding proteins"/>
    <property type="match status" value="1"/>
</dbReference>
<dbReference type="InterPro" id="IPR012340">
    <property type="entry name" value="NA-bd_OB-fold"/>
</dbReference>
<name>A0A6N2AMN3_SOLCI</name>
<dbReference type="InterPro" id="IPR027925">
    <property type="entry name" value="MCM_N"/>
</dbReference>
<reference evidence="2" key="1">
    <citation type="submission" date="2019-05" db="EMBL/GenBank/DDBJ databases">
        <title>The de novo reference genome and transcriptome assemblies of the wild tomato species Solanum chilense.</title>
        <authorList>
            <person name="Stam R."/>
            <person name="Nosenko T."/>
            <person name="Hoerger A.C."/>
            <person name="Stephan W."/>
            <person name="Seidel M.A."/>
            <person name="Kuhn J.M.M."/>
            <person name="Haberer G."/>
            <person name="Tellier A."/>
        </authorList>
    </citation>
    <scope>NUCLEOTIDE SEQUENCE</scope>
    <source>
        <tissue evidence="2">Mature leaves</tissue>
    </source>
</reference>
<dbReference type="EMBL" id="RXGB01028687">
    <property type="protein sequence ID" value="TMW81183.1"/>
    <property type="molecule type" value="Genomic_DNA"/>
</dbReference>
<gene>
    <name evidence="2" type="ORF">EJD97_011277</name>
</gene>
<accession>A0A6N2AMN3</accession>
<comment type="caution">
    <text evidence="2">The sequence shown here is derived from an EMBL/GenBank/DDBJ whole genome shotgun (WGS) entry which is preliminary data.</text>
</comment>
<organism evidence="2">
    <name type="scientific">Solanum chilense</name>
    <name type="common">Tomato</name>
    <name type="synonym">Lycopersicon chilense</name>
    <dbReference type="NCBI Taxonomy" id="4083"/>
    <lineage>
        <taxon>Eukaryota</taxon>
        <taxon>Viridiplantae</taxon>
        <taxon>Streptophyta</taxon>
        <taxon>Embryophyta</taxon>
        <taxon>Tracheophyta</taxon>
        <taxon>Spermatophyta</taxon>
        <taxon>Magnoliopsida</taxon>
        <taxon>eudicotyledons</taxon>
        <taxon>Gunneridae</taxon>
        <taxon>Pentapetalae</taxon>
        <taxon>asterids</taxon>
        <taxon>lamiids</taxon>
        <taxon>Solanales</taxon>
        <taxon>Solanaceae</taxon>
        <taxon>Solanoideae</taxon>
        <taxon>Solaneae</taxon>
        <taxon>Solanum</taxon>
        <taxon>Solanum subgen. Lycopersicon</taxon>
    </lineage>
</organism>
<dbReference type="AlphaFoldDB" id="A0A6N2AMN3"/>
<feature type="domain" description="MCM N-terminal" evidence="1">
    <location>
        <begin position="20"/>
        <end position="115"/>
    </location>
</feature>
<dbReference type="Gene3D" id="3.30.1640.10">
    <property type="entry name" value="mini-chromosome maintenance (MCM) complex, chain A, domain 1"/>
    <property type="match status" value="1"/>
</dbReference>